<evidence type="ECO:0000313" key="3">
    <source>
        <dbReference type="Proteomes" id="UP000031883"/>
    </source>
</evidence>
<feature type="signal peptide" evidence="1">
    <location>
        <begin position="1"/>
        <end position="23"/>
    </location>
</feature>
<keyword evidence="1" id="KW-0732">Signal</keyword>
<protein>
    <recommendedName>
        <fullName evidence="4">Lipoprotein</fullName>
    </recommendedName>
</protein>
<proteinExistence type="predicted"/>
<evidence type="ECO:0000313" key="2">
    <source>
        <dbReference type="EMBL" id="AJJ36587.1"/>
    </source>
</evidence>
<dbReference type="EMBL" id="CP009997">
    <property type="protein sequence ID" value="AJJ36587.1"/>
    <property type="molecule type" value="Genomic_DNA"/>
</dbReference>
<feature type="chain" id="PRO_5045391726" description="Lipoprotein" evidence="1">
    <location>
        <begin position="24"/>
        <end position="66"/>
    </location>
</feature>
<name>A0ABN4FG04_9GAMM</name>
<organism evidence="2 3">
    <name type="scientific">Yersinia rochesterensis</name>
    <dbReference type="NCBI Taxonomy" id="1604335"/>
    <lineage>
        <taxon>Bacteria</taxon>
        <taxon>Pseudomonadati</taxon>
        <taxon>Pseudomonadota</taxon>
        <taxon>Gammaproteobacteria</taxon>
        <taxon>Enterobacterales</taxon>
        <taxon>Yersiniaceae</taxon>
        <taxon>Yersinia</taxon>
    </lineage>
</organism>
<accession>A0ABN4FG04</accession>
<reference evidence="2 3" key="1">
    <citation type="journal article" date="2015" name="Genome Announc.">
        <title>Thirty-Two Complete Genome Assemblies of Nine Yersinia Species, Including Y. pestis, Y. pseudotuberculosis, and Y. enterocolitica.</title>
        <authorList>
            <person name="Johnson S.L."/>
            <person name="Daligault H.E."/>
            <person name="Davenport K.W."/>
            <person name="Jaissle J."/>
            <person name="Frey K.G."/>
            <person name="Ladner J.T."/>
            <person name="Broomall S.M."/>
            <person name="Bishop-Lilly K.A."/>
            <person name="Bruce D.C."/>
            <person name="Coyne S.R."/>
            <person name="Gibbons H.S."/>
            <person name="Lo C.C."/>
            <person name="Munk A.C."/>
            <person name="Rosenzweig C.N."/>
            <person name="Koroleva G.I."/>
            <person name="Palacios G.F."/>
            <person name="Redden C.L."/>
            <person name="Xu Y."/>
            <person name="Minogue T.D."/>
            <person name="Chain P.S."/>
        </authorList>
    </citation>
    <scope>NUCLEOTIDE SEQUENCE [LARGE SCALE GENOMIC DNA]</scope>
    <source>
        <strain evidence="2 3">Y231</strain>
    </source>
</reference>
<sequence>MNNSLKYILLTLTFSATPLFANACEIAGGSEEECMEACLQPEITDYTACMLGTPAPTGQTDQSATQ</sequence>
<evidence type="ECO:0008006" key="4">
    <source>
        <dbReference type="Google" id="ProtNLM"/>
    </source>
</evidence>
<gene>
    <name evidence="2" type="ORF">CH54_4017</name>
</gene>
<evidence type="ECO:0000256" key="1">
    <source>
        <dbReference type="SAM" id="SignalP"/>
    </source>
</evidence>
<dbReference type="Proteomes" id="UP000031883">
    <property type="component" value="Chromosome"/>
</dbReference>
<keyword evidence="3" id="KW-1185">Reference proteome</keyword>